<evidence type="ECO:0000313" key="1">
    <source>
        <dbReference type="EMBL" id="MEA5453980.1"/>
    </source>
</evidence>
<dbReference type="SUPFAM" id="SSF55961">
    <property type="entry name" value="Bet v1-like"/>
    <property type="match status" value="1"/>
</dbReference>
<accession>A0ABU5T339</accession>
<evidence type="ECO:0000313" key="2">
    <source>
        <dbReference type="Proteomes" id="UP001304769"/>
    </source>
</evidence>
<comment type="caution">
    <text evidence="1">The sequence shown here is derived from an EMBL/GenBank/DDBJ whole genome shotgun (WGS) entry which is preliminary data.</text>
</comment>
<protein>
    <recommendedName>
        <fullName evidence="3">SRPBCC family protein</fullName>
    </recommendedName>
</protein>
<proteinExistence type="predicted"/>
<gene>
    <name evidence="1" type="ORF">SPF06_04515</name>
</gene>
<dbReference type="Proteomes" id="UP001304769">
    <property type="component" value="Unassembled WGS sequence"/>
</dbReference>
<dbReference type="EMBL" id="JAYGGQ010000001">
    <property type="protein sequence ID" value="MEA5453980.1"/>
    <property type="molecule type" value="Genomic_DNA"/>
</dbReference>
<reference evidence="1 2" key="1">
    <citation type="submission" date="2023-12" db="EMBL/GenBank/DDBJ databases">
        <title>Sinomonas terricola sp. nov, isolated from litchi orchard soil in Guangdong, PR China.</title>
        <authorList>
            <person name="Jiaxin W."/>
            <person name="Yang Z."/>
            <person name="Honghui Z."/>
        </authorList>
    </citation>
    <scope>NUCLEOTIDE SEQUENCE [LARGE SCALE GENOMIC DNA]</scope>
    <source>
        <strain evidence="1 2">JGH33</strain>
    </source>
</reference>
<keyword evidence="2" id="KW-1185">Reference proteome</keyword>
<evidence type="ECO:0008006" key="3">
    <source>
        <dbReference type="Google" id="ProtNLM"/>
    </source>
</evidence>
<organism evidence="1 2">
    <name type="scientific">Sinomonas terricola</name>
    <dbReference type="NCBI Taxonomy" id="3110330"/>
    <lineage>
        <taxon>Bacteria</taxon>
        <taxon>Bacillati</taxon>
        <taxon>Actinomycetota</taxon>
        <taxon>Actinomycetes</taxon>
        <taxon>Micrococcales</taxon>
        <taxon>Micrococcaceae</taxon>
        <taxon>Sinomonas</taxon>
    </lineage>
</organism>
<sequence>MATSRPTRGHLTRFELKLKTPLPPPEAWARILDLRAHDRLIPFTHITHGMAPAEELQPGHRFVACTTLGRVGFNDIMTVEEISPPAPGSPGHVFIVKSGKLIRGFVDLTVEYGRTVGHGREGTSDGATVRWVQEFGLGRFPAAVGLVASWIAPVAYRAMLHRLLRG</sequence>
<dbReference type="RefSeq" id="WP_323277726.1">
    <property type="nucleotide sequence ID" value="NZ_JAYGGQ010000001.1"/>
</dbReference>
<name>A0ABU5T339_9MICC</name>